<sequence length="186" mass="19668">MPSALVCVVDGFEPIECITVVDVLRRGGVSVTLAGTEKMQAGAHGVTVCMDALVSEVNSTLYDAIILPGGPGWKEMQRNDTIKALTEKHSQHGKWVMSICAAPSACLAFWGLLKGKRATCYPSFKDGMVTGGAQFVDEPVVVDGNFLTSQGPATALAFAIKALEVLVSPDKYAEVTKGMLVHLIGK</sequence>
<evidence type="ECO:0000313" key="2">
    <source>
        <dbReference type="EMBL" id="KWX13792.1"/>
    </source>
</evidence>
<dbReference type="InterPro" id="IPR002818">
    <property type="entry name" value="DJ-1/PfpI"/>
</dbReference>
<dbReference type="EMBL" id="JXTI01000055">
    <property type="protein sequence ID" value="KWX13792.1"/>
    <property type="molecule type" value="Genomic_DNA"/>
</dbReference>
<feature type="domain" description="DJ-1/PfpI" evidence="1">
    <location>
        <begin position="3"/>
        <end position="164"/>
    </location>
</feature>
<dbReference type="AlphaFoldDB" id="A0A132NVU5"/>
<dbReference type="InterPro" id="IPR050325">
    <property type="entry name" value="Prot/Nucl_acid_deglycase"/>
</dbReference>
<dbReference type="CDD" id="cd03135">
    <property type="entry name" value="GATase1_DJ-1"/>
    <property type="match status" value="1"/>
</dbReference>
<dbReference type="InterPro" id="IPR006287">
    <property type="entry name" value="DJ-1"/>
</dbReference>
<dbReference type="PANTHER" id="PTHR48094">
    <property type="entry name" value="PROTEIN/NUCLEIC ACID DEGLYCASE DJ-1-RELATED"/>
    <property type="match status" value="1"/>
</dbReference>
<keyword evidence="2" id="KW-0315">Glutamine amidotransferase</keyword>
<dbReference type="VEuPathDB" id="GiardiaDB:QR46_2190"/>
<dbReference type="OrthoDB" id="543156at2759"/>
<keyword evidence="2" id="KW-0808">Transferase</keyword>
<protein>
    <submittedName>
        <fullName evidence="2">4-methyl-5-thiazole monophosphate biosynthesis enzyme/ glutamine amidotransferase type 1</fullName>
    </submittedName>
</protein>
<dbReference type="PANTHER" id="PTHR48094:SF12">
    <property type="entry name" value="PARKINSON DISEASE PROTEIN 7 HOMOLOG"/>
    <property type="match status" value="1"/>
</dbReference>
<dbReference type="GO" id="GO:1903189">
    <property type="term" value="P:glyoxal metabolic process"/>
    <property type="evidence" value="ECO:0007669"/>
    <property type="project" value="TreeGrafter"/>
</dbReference>
<dbReference type="Pfam" id="PF01965">
    <property type="entry name" value="DJ-1_PfpI"/>
    <property type="match status" value="1"/>
</dbReference>
<dbReference type="SUPFAM" id="SSF52317">
    <property type="entry name" value="Class I glutamine amidotransferase-like"/>
    <property type="match status" value="1"/>
</dbReference>
<dbReference type="Gene3D" id="3.40.50.880">
    <property type="match status" value="1"/>
</dbReference>
<evidence type="ECO:0000313" key="3">
    <source>
        <dbReference type="Proteomes" id="UP000070089"/>
    </source>
</evidence>
<dbReference type="GO" id="GO:0016740">
    <property type="term" value="F:transferase activity"/>
    <property type="evidence" value="ECO:0007669"/>
    <property type="project" value="UniProtKB-KW"/>
</dbReference>
<reference evidence="2 3" key="1">
    <citation type="journal article" date="2015" name="Mol. Biochem. Parasitol.">
        <title>Identification of polymorphic genes for use in assemblage B genotyping assays through comparative genomics of multiple assemblage B Giardia duodenalis isolates.</title>
        <authorList>
            <person name="Wielinga C."/>
            <person name="Thompson R.C."/>
            <person name="Monis P."/>
            <person name="Ryan U."/>
        </authorList>
    </citation>
    <scope>NUCLEOTIDE SEQUENCE [LARGE SCALE GENOMIC DNA]</scope>
    <source>
        <strain evidence="2 3">BAH15c1</strain>
    </source>
</reference>
<organism evidence="2 3">
    <name type="scientific">Giardia duodenalis assemblage B</name>
    <dbReference type="NCBI Taxonomy" id="1394984"/>
    <lineage>
        <taxon>Eukaryota</taxon>
        <taxon>Metamonada</taxon>
        <taxon>Diplomonadida</taxon>
        <taxon>Hexamitidae</taxon>
        <taxon>Giardiinae</taxon>
        <taxon>Giardia</taxon>
    </lineage>
</organism>
<dbReference type="GO" id="GO:0005737">
    <property type="term" value="C:cytoplasm"/>
    <property type="evidence" value="ECO:0007669"/>
    <property type="project" value="TreeGrafter"/>
</dbReference>
<name>A0A132NVU5_GIAIN</name>
<comment type="caution">
    <text evidence="2">The sequence shown here is derived from an EMBL/GenBank/DDBJ whole genome shotgun (WGS) entry which is preliminary data.</text>
</comment>
<accession>A0A132NVU5</accession>
<dbReference type="InterPro" id="IPR029062">
    <property type="entry name" value="Class_I_gatase-like"/>
</dbReference>
<gene>
    <name evidence="2" type="ORF">QR46_2190</name>
</gene>
<dbReference type="NCBIfam" id="TIGR01383">
    <property type="entry name" value="not_thiJ"/>
    <property type="match status" value="1"/>
</dbReference>
<evidence type="ECO:0000259" key="1">
    <source>
        <dbReference type="Pfam" id="PF01965"/>
    </source>
</evidence>
<dbReference type="Proteomes" id="UP000070089">
    <property type="component" value="Unassembled WGS sequence"/>
</dbReference>
<proteinExistence type="predicted"/>